<protein>
    <submittedName>
        <fullName evidence="2">Uncharacterized protein</fullName>
    </submittedName>
</protein>
<dbReference type="InterPro" id="IPR036397">
    <property type="entry name" value="RNaseH_sf"/>
</dbReference>
<organism evidence="2 3">
    <name type="scientific">Pleurotus eryngii</name>
    <name type="common">Boletus of the steppes</name>
    <dbReference type="NCBI Taxonomy" id="5323"/>
    <lineage>
        <taxon>Eukaryota</taxon>
        <taxon>Fungi</taxon>
        <taxon>Dikarya</taxon>
        <taxon>Basidiomycota</taxon>
        <taxon>Agaricomycotina</taxon>
        <taxon>Agaricomycetes</taxon>
        <taxon>Agaricomycetidae</taxon>
        <taxon>Agaricales</taxon>
        <taxon>Pleurotineae</taxon>
        <taxon>Pleurotaceae</taxon>
        <taxon>Pleurotus</taxon>
    </lineage>
</organism>
<dbReference type="PANTHER" id="PTHR35871:SF1">
    <property type="entry name" value="CXC1-LIKE CYSTEINE CLUSTER ASSOCIATED WITH KDZ TRANSPOSASES DOMAIN-CONTAINING PROTEIN"/>
    <property type="match status" value="1"/>
</dbReference>
<keyword evidence="3" id="KW-1185">Reference proteome</keyword>
<sequence>MKRYERPPKASKKNISGLRNQPRALASDSSQSVSRNASPASIPNSVPESDLRDQVHFESLRVTWEDEEQEWYSNDDDGDIEDADDIWDHEDLTPGIVEMIEMKEEQDGEWLPSHLRWASLRKTARPTEYMKGPDVMSKSKRTQRRHRKANIGQTKLNTYLGIGDGIAALANEISDKTFVSDVERSVPNSTIVSDEGSEIEHNHDSDVEPDLAYIREIEVEIEGADELNEEDGEAWEDKLEENICNPQMEIRLWDVLQKQISKSLKNRTLPWHSRIEASHLIALICKGGEGEWFAHRIRELARHYQIFEDLPTEQRSGSRIGRSWIHHEGVHPQVRDFLKSLPAGKVTPQALVKHINDVIFPELSITPKKPLSERTGQHWLLKMEWRHSLVRKGVYMDGHERADVVKYRDEEFLPLMKKYEEHMTHYEGPELTRQPPTLPPGTREMIAMFHDESCFHANDNDRKAWLSLGQQPLHSKSQGQLIHVSDFINSETGQLVLKDKDGNITHDAQTIIYPSANSKDEWWDTKQLLVQMQKAIDIFNKAHPGKQALFIFDQSSAHASLPDDALKAFEMNKSDGGKQRVQRDTIILESNPTPEYQGQKQAMTLPNGEQKGLKHTLEEHGFNVHSLRAKCSPVCPIDSENCCMARLLSQQDDFKNQPSMLKTLIHAARHKVIFLPKFHCKLNPIEMYWGWCKYCYRQADKKSFQQAKEAAELYLNACPVEVIRRFVNRSWRFMSAYRCGLTGRVAEWAVRKQKGHHTVSGLAMLAIESLVHH</sequence>
<reference evidence="2" key="1">
    <citation type="submission" date="2020-11" db="EMBL/GenBank/DDBJ databases">
        <authorList>
            <consortium name="DOE Joint Genome Institute"/>
            <person name="Ahrendt S."/>
            <person name="Riley R."/>
            <person name="Andreopoulos W."/>
            <person name="Labutti K."/>
            <person name="Pangilinan J."/>
            <person name="Ruiz-Duenas F.J."/>
            <person name="Barrasa J.M."/>
            <person name="Sanchez-Garcia M."/>
            <person name="Camarero S."/>
            <person name="Miyauchi S."/>
            <person name="Serrano A."/>
            <person name="Linde D."/>
            <person name="Babiker R."/>
            <person name="Drula E."/>
            <person name="Ayuso-Fernandez I."/>
            <person name="Pacheco R."/>
            <person name="Padilla G."/>
            <person name="Ferreira P."/>
            <person name="Barriuso J."/>
            <person name="Kellner H."/>
            <person name="Castanera R."/>
            <person name="Alfaro M."/>
            <person name="Ramirez L."/>
            <person name="Pisabarro A.G."/>
            <person name="Kuo A."/>
            <person name="Tritt A."/>
            <person name="Lipzen A."/>
            <person name="He G."/>
            <person name="Yan M."/>
            <person name="Ng V."/>
            <person name="Cullen D."/>
            <person name="Martin F."/>
            <person name="Rosso M.-N."/>
            <person name="Henrissat B."/>
            <person name="Hibbett D."/>
            <person name="Martinez A.T."/>
            <person name="Grigoriev I.V."/>
        </authorList>
    </citation>
    <scope>NUCLEOTIDE SEQUENCE</scope>
    <source>
        <strain evidence="2">ATCC 90797</strain>
    </source>
</reference>
<name>A0A9P6DB71_PLEER</name>
<gene>
    <name evidence="2" type="ORF">BDN71DRAFT_1529516</name>
</gene>
<dbReference type="AlphaFoldDB" id="A0A9P6DB71"/>
<evidence type="ECO:0000313" key="2">
    <source>
        <dbReference type="EMBL" id="KAF9489413.1"/>
    </source>
</evidence>
<dbReference type="GO" id="GO:0003676">
    <property type="term" value="F:nucleic acid binding"/>
    <property type="evidence" value="ECO:0007669"/>
    <property type="project" value="InterPro"/>
</dbReference>
<feature type="region of interest" description="Disordered" evidence="1">
    <location>
        <begin position="1"/>
        <end position="53"/>
    </location>
</feature>
<evidence type="ECO:0000313" key="3">
    <source>
        <dbReference type="Proteomes" id="UP000807025"/>
    </source>
</evidence>
<evidence type="ECO:0000256" key="1">
    <source>
        <dbReference type="SAM" id="MobiDB-lite"/>
    </source>
</evidence>
<dbReference type="Proteomes" id="UP000807025">
    <property type="component" value="Unassembled WGS sequence"/>
</dbReference>
<feature type="compositionally biased region" description="Polar residues" evidence="1">
    <location>
        <begin position="27"/>
        <end position="47"/>
    </location>
</feature>
<dbReference type="OrthoDB" id="6511194at2759"/>
<dbReference type="EMBL" id="MU154672">
    <property type="protein sequence ID" value="KAF9489413.1"/>
    <property type="molecule type" value="Genomic_DNA"/>
</dbReference>
<dbReference type="PANTHER" id="PTHR35871">
    <property type="entry name" value="EXPRESSED PROTEIN"/>
    <property type="match status" value="1"/>
</dbReference>
<proteinExistence type="predicted"/>
<comment type="caution">
    <text evidence="2">The sequence shown here is derived from an EMBL/GenBank/DDBJ whole genome shotgun (WGS) entry which is preliminary data.</text>
</comment>
<dbReference type="Gene3D" id="3.30.420.10">
    <property type="entry name" value="Ribonuclease H-like superfamily/Ribonuclease H"/>
    <property type="match status" value="1"/>
</dbReference>
<accession>A0A9P6DB71</accession>